<comment type="caution">
    <text evidence="3">The sequence shown here is derived from an EMBL/GenBank/DDBJ whole genome shotgun (WGS) entry which is preliminary data.</text>
</comment>
<keyword evidence="4" id="KW-1185">Reference proteome</keyword>
<accession>A0ABR1G958</accession>
<evidence type="ECO:0000313" key="3">
    <source>
        <dbReference type="EMBL" id="KAK7249881.1"/>
    </source>
</evidence>
<proteinExistence type="predicted"/>
<feature type="compositionally biased region" description="Basic residues" evidence="1">
    <location>
        <begin position="443"/>
        <end position="473"/>
    </location>
</feature>
<keyword evidence="3" id="KW-0489">Methyltransferase</keyword>
<feature type="region of interest" description="Disordered" evidence="1">
    <location>
        <begin position="103"/>
        <end position="148"/>
    </location>
</feature>
<feature type="compositionally biased region" description="Low complexity" evidence="1">
    <location>
        <begin position="666"/>
        <end position="682"/>
    </location>
</feature>
<feature type="region of interest" description="Disordered" evidence="1">
    <location>
        <begin position="178"/>
        <end position="236"/>
    </location>
</feature>
<feature type="compositionally biased region" description="Basic residues" evidence="1">
    <location>
        <begin position="120"/>
        <end position="138"/>
    </location>
</feature>
<gene>
    <name evidence="3" type="ORF">SO694_00005246</name>
</gene>
<feature type="signal peptide" evidence="2">
    <location>
        <begin position="1"/>
        <end position="19"/>
    </location>
</feature>
<evidence type="ECO:0000256" key="2">
    <source>
        <dbReference type="SAM" id="SignalP"/>
    </source>
</evidence>
<reference evidence="3 4" key="1">
    <citation type="submission" date="2024-03" db="EMBL/GenBank/DDBJ databases">
        <title>Aureococcus anophagefferens CCMP1851 and Kratosvirus quantuckense: Draft genome of a second virus-susceptible host strain in the model system.</title>
        <authorList>
            <person name="Chase E."/>
            <person name="Truchon A.R."/>
            <person name="Schepens W."/>
            <person name="Wilhelm S.W."/>
        </authorList>
    </citation>
    <scope>NUCLEOTIDE SEQUENCE [LARGE SCALE GENOMIC DNA]</scope>
    <source>
        <strain evidence="3 4">CCMP1851</strain>
    </source>
</reference>
<dbReference type="GO" id="GO:0032259">
    <property type="term" value="P:methylation"/>
    <property type="evidence" value="ECO:0007669"/>
    <property type="project" value="UniProtKB-KW"/>
</dbReference>
<name>A0ABR1G958_AURAN</name>
<sequence>MLRRCIVALVAACAAAGDARHHDAYVASLVERCEPPRAGLRAWALRELREASRGPARAAIPRLACALDACFDAPGGPGACALLPLEAFELRLAARARARRAASGRGRRAVDARRAAAARLPRRGPRRRRRRRPRRGARAARALARSRAANARRAGARAVVDFVLARLDWVATPRPGDWAAARYGGRRRTRPRGSGRSRASAPRTTRRAGRGALAPPGLRRRGAAPLRPGPGPGRPARRARALLLAEPVPAGRRWLAARASRRSLASTARRGGAVYRCGDAFGAGGDGPCAPRTCDLADVARALEGASRLQELARSPDDDVDDLFAHPSVAREAPLLARAVAFVLRECPPAGYGEAAAAPRPAARAAPRSRGLPVVAAPARARRARGRLRRAGAEASPSFVTVACCFATAPSDDWTAVAYGAFERDAPLPGDFAARARRAAGRGPRRLGLRRRAARRARGGPRGGRRAALRARPGRSSWPHFALSPALPGLDYTLPEALGHEGDVAAGFAEQVVLVAGLGHALVPDPESARAARRGRGRGGPRFVVPAPLSALLHPDADGAVASSSRRTRRSLSRRRGPNGRLRRGRVRRRAARGARGRRGGAAAAALRGAVGGRLRRRLELRAPLRRRARRGRLRRGRRVGLLASAALDALLVAAEAGARARRRAAAGPPAGLRLRARPAPGGRRGLRRRRTGARSKRRALVATRPHAAAAAAAMRRAPAALAGREGAGDLAAFLLRAAGADCAAARRAGAARARGAAPRRGAVARARVRAAGEGESGEAEARKSR</sequence>
<keyword evidence="2" id="KW-0732">Signal</keyword>
<feature type="region of interest" description="Disordered" evidence="1">
    <location>
        <begin position="556"/>
        <end position="605"/>
    </location>
</feature>
<keyword evidence="3" id="KW-0808">Transferase</keyword>
<feature type="compositionally biased region" description="Basic residues" evidence="1">
    <location>
        <begin position="685"/>
        <end position="699"/>
    </location>
</feature>
<evidence type="ECO:0000256" key="1">
    <source>
        <dbReference type="SAM" id="MobiDB-lite"/>
    </source>
</evidence>
<organism evidence="3 4">
    <name type="scientific">Aureococcus anophagefferens</name>
    <name type="common">Harmful bloom alga</name>
    <dbReference type="NCBI Taxonomy" id="44056"/>
    <lineage>
        <taxon>Eukaryota</taxon>
        <taxon>Sar</taxon>
        <taxon>Stramenopiles</taxon>
        <taxon>Ochrophyta</taxon>
        <taxon>Pelagophyceae</taxon>
        <taxon>Pelagomonadales</taxon>
        <taxon>Pelagomonadaceae</taxon>
        <taxon>Aureococcus</taxon>
    </lineage>
</organism>
<feature type="compositionally biased region" description="Basic residues" evidence="1">
    <location>
        <begin position="566"/>
        <end position="599"/>
    </location>
</feature>
<feature type="region of interest" description="Disordered" evidence="1">
    <location>
        <begin position="443"/>
        <end position="475"/>
    </location>
</feature>
<dbReference type="EMBL" id="JBBJCI010000039">
    <property type="protein sequence ID" value="KAK7249881.1"/>
    <property type="molecule type" value="Genomic_DNA"/>
</dbReference>
<feature type="chain" id="PRO_5045594075" evidence="2">
    <location>
        <begin position="20"/>
        <end position="786"/>
    </location>
</feature>
<feature type="compositionally biased region" description="Low complexity" evidence="1">
    <location>
        <begin position="139"/>
        <end position="148"/>
    </location>
</feature>
<feature type="region of interest" description="Disordered" evidence="1">
    <location>
        <begin position="663"/>
        <end position="699"/>
    </location>
</feature>
<dbReference type="Proteomes" id="UP001363151">
    <property type="component" value="Unassembled WGS sequence"/>
</dbReference>
<protein>
    <submittedName>
        <fullName evidence="3">Methyltransferase</fullName>
    </submittedName>
</protein>
<dbReference type="GO" id="GO:0008168">
    <property type="term" value="F:methyltransferase activity"/>
    <property type="evidence" value="ECO:0007669"/>
    <property type="project" value="UniProtKB-KW"/>
</dbReference>
<evidence type="ECO:0000313" key="4">
    <source>
        <dbReference type="Proteomes" id="UP001363151"/>
    </source>
</evidence>
<feature type="compositionally biased region" description="Basic residues" evidence="1">
    <location>
        <begin position="184"/>
        <end position="195"/>
    </location>
</feature>